<feature type="coiled-coil region" evidence="1">
    <location>
        <begin position="249"/>
        <end position="276"/>
    </location>
</feature>
<gene>
    <name evidence="4" type="primary">LOC112461393</name>
</gene>
<feature type="compositionally biased region" description="Low complexity" evidence="2">
    <location>
        <begin position="78"/>
        <end position="112"/>
    </location>
</feature>
<evidence type="ECO:0000313" key="4">
    <source>
        <dbReference type="RefSeq" id="XP_024882393.1"/>
    </source>
</evidence>
<evidence type="ECO:0000256" key="2">
    <source>
        <dbReference type="SAM" id="MobiDB-lite"/>
    </source>
</evidence>
<dbReference type="GeneID" id="112461393"/>
<name>A0A6J1QKG4_9HYME</name>
<dbReference type="AlphaFoldDB" id="A0A6J1QKG4"/>
<dbReference type="OrthoDB" id="7553767at2759"/>
<feature type="region of interest" description="Disordered" evidence="2">
    <location>
        <begin position="402"/>
        <end position="449"/>
    </location>
</feature>
<dbReference type="Proteomes" id="UP000504618">
    <property type="component" value="Unplaced"/>
</dbReference>
<feature type="region of interest" description="Disordered" evidence="2">
    <location>
        <begin position="1"/>
        <end position="39"/>
    </location>
</feature>
<keyword evidence="3" id="KW-1185">Reference proteome</keyword>
<feature type="compositionally biased region" description="Basic and acidic residues" evidence="2">
    <location>
        <begin position="414"/>
        <end position="425"/>
    </location>
</feature>
<proteinExistence type="predicted"/>
<dbReference type="RefSeq" id="XP_024882393.1">
    <property type="nucleotide sequence ID" value="XM_025026625.1"/>
</dbReference>
<sequence length="449" mass="53023">MSRPKSQRTITKPPRYQTTSSEDEVPRRGANARKRPAIEEDIKDLREVFTSNCSQIDDDNLHLHTQSQQMHTQNQEIHTQNQQAHTQNQQAHTQNQQMHTHNQQTHTQNQPMHIQNQQIHTQNQQMHTHNQQIDTQNEHVHTQNQQIYIQNHQMYNTQNSQLYAQSSEANIQTPTNYPQQICSRQMETSHESRIHYSQHTPTPSHTLNTNQNIFQNQPHLSHVENRLNANQNIYRDQPHSSHAENNGQYLITEERLEIMESQLRILNDNFVNLNENIQRILKCVQDRDRCRITQKVSCLPFSTEKDVQDFENVDDATYNEVVNYLQYIGGFTAKEAVNLCFKEVMENQTTTAFTWFGREEDSLPLYNTRIIKAIYAAVSDNKHFEKPTRSEFQRYLREALRAAKQRQRTHNRKKDNGNRNKERNAAQEYWADEDNNSLDNEADETMEQN</sequence>
<feature type="compositionally biased region" description="Acidic residues" evidence="2">
    <location>
        <begin position="430"/>
        <end position="449"/>
    </location>
</feature>
<feature type="compositionally biased region" description="Polar residues" evidence="2">
    <location>
        <begin position="67"/>
        <end position="77"/>
    </location>
</feature>
<organism evidence="3 4">
    <name type="scientific">Temnothorax curvispinosus</name>
    <dbReference type="NCBI Taxonomy" id="300111"/>
    <lineage>
        <taxon>Eukaryota</taxon>
        <taxon>Metazoa</taxon>
        <taxon>Ecdysozoa</taxon>
        <taxon>Arthropoda</taxon>
        <taxon>Hexapoda</taxon>
        <taxon>Insecta</taxon>
        <taxon>Pterygota</taxon>
        <taxon>Neoptera</taxon>
        <taxon>Endopterygota</taxon>
        <taxon>Hymenoptera</taxon>
        <taxon>Apocrita</taxon>
        <taxon>Aculeata</taxon>
        <taxon>Formicoidea</taxon>
        <taxon>Formicidae</taxon>
        <taxon>Myrmicinae</taxon>
        <taxon>Temnothorax</taxon>
    </lineage>
</organism>
<feature type="region of interest" description="Disordered" evidence="2">
    <location>
        <begin position="67"/>
        <end position="112"/>
    </location>
</feature>
<evidence type="ECO:0000313" key="3">
    <source>
        <dbReference type="Proteomes" id="UP000504618"/>
    </source>
</evidence>
<evidence type="ECO:0000256" key="1">
    <source>
        <dbReference type="SAM" id="Coils"/>
    </source>
</evidence>
<keyword evidence="1" id="KW-0175">Coiled coil</keyword>
<accession>A0A6J1QKG4</accession>
<protein>
    <submittedName>
        <fullName evidence="4">Involucrin-like</fullName>
    </submittedName>
</protein>
<reference evidence="4" key="1">
    <citation type="submission" date="2025-08" db="UniProtKB">
        <authorList>
            <consortium name="RefSeq"/>
        </authorList>
    </citation>
    <scope>IDENTIFICATION</scope>
    <source>
        <tissue evidence="4">Whole body</tissue>
    </source>
</reference>
<feature type="compositionally biased region" description="Basic residues" evidence="2">
    <location>
        <begin position="403"/>
        <end position="413"/>
    </location>
</feature>